<evidence type="ECO:0000313" key="2">
    <source>
        <dbReference type="Proteomes" id="UP000548326"/>
    </source>
</evidence>
<dbReference type="AlphaFoldDB" id="A0A841J8V1"/>
<sequence length="166" mass="19222">MKRKYLYFCIIIWGFSLSCTKDKGTSAKVSISSQLDNSATFKKYMTYESSLETGLVIDKYNMSNVDFKYISSHVKGVHSHQGLIDVYTKAGMDNAADYLANSLKSNLYYLKLKAEVRDVSTLNSRDFATLSHKVYYEDMHVKKLDYVNLKEQRRVIRLNRLNLKNN</sequence>
<proteinExistence type="predicted"/>
<comment type="caution">
    <text evidence="1">The sequence shown here is derived from an EMBL/GenBank/DDBJ whole genome shotgun (WGS) entry which is preliminary data.</text>
</comment>
<organism evidence="1 2">
    <name type="scientific">Mucilaginibacter lappiensis</name>
    <dbReference type="NCBI Taxonomy" id="354630"/>
    <lineage>
        <taxon>Bacteria</taxon>
        <taxon>Pseudomonadati</taxon>
        <taxon>Bacteroidota</taxon>
        <taxon>Sphingobacteriia</taxon>
        <taxon>Sphingobacteriales</taxon>
        <taxon>Sphingobacteriaceae</taxon>
        <taxon>Mucilaginibacter</taxon>
    </lineage>
</organism>
<reference evidence="1 2" key="1">
    <citation type="submission" date="2020-08" db="EMBL/GenBank/DDBJ databases">
        <title>Genomic Encyclopedia of Type Strains, Phase IV (KMG-V): Genome sequencing to study the core and pangenomes of soil and plant-associated prokaryotes.</title>
        <authorList>
            <person name="Whitman W."/>
        </authorList>
    </citation>
    <scope>NUCLEOTIDE SEQUENCE [LARGE SCALE GENOMIC DNA]</scope>
    <source>
        <strain evidence="1 2">MP601</strain>
    </source>
</reference>
<evidence type="ECO:0000313" key="1">
    <source>
        <dbReference type="EMBL" id="MBB6125996.1"/>
    </source>
</evidence>
<dbReference type="Proteomes" id="UP000548326">
    <property type="component" value="Unassembled WGS sequence"/>
</dbReference>
<accession>A0A841J8V1</accession>
<protein>
    <submittedName>
        <fullName evidence="1">Uncharacterized protein</fullName>
    </submittedName>
</protein>
<name>A0A841J8V1_9SPHI</name>
<dbReference type="RefSeq" id="WP_183584927.1">
    <property type="nucleotide sequence ID" value="NZ_JACHCA010000001.1"/>
</dbReference>
<dbReference type="PROSITE" id="PS51257">
    <property type="entry name" value="PROKAR_LIPOPROTEIN"/>
    <property type="match status" value="1"/>
</dbReference>
<gene>
    <name evidence="1" type="ORF">HDF22_000097</name>
</gene>
<dbReference type="EMBL" id="JACHCA010000001">
    <property type="protein sequence ID" value="MBB6125996.1"/>
    <property type="molecule type" value="Genomic_DNA"/>
</dbReference>